<accession>A0A542ZF60</accession>
<evidence type="ECO:0000313" key="2">
    <source>
        <dbReference type="Proteomes" id="UP000319514"/>
    </source>
</evidence>
<dbReference type="Proteomes" id="UP000319514">
    <property type="component" value="Unassembled WGS sequence"/>
</dbReference>
<protein>
    <submittedName>
        <fullName evidence="1">Uncharacterized protein</fullName>
    </submittedName>
</protein>
<organism evidence="1 2">
    <name type="scientific">Oryzihumus leptocrescens</name>
    <dbReference type="NCBI Taxonomy" id="297536"/>
    <lineage>
        <taxon>Bacteria</taxon>
        <taxon>Bacillati</taxon>
        <taxon>Actinomycetota</taxon>
        <taxon>Actinomycetes</taxon>
        <taxon>Micrococcales</taxon>
        <taxon>Intrasporangiaceae</taxon>
        <taxon>Oryzihumus</taxon>
    </lineage>
</organism>
<dbReference type="EMBL" id="VFOQ01000001">
    <property type="protein sequence ID" value="TQL58964.1"/>
    <property type="molecule type" value="Genomic_DNA"/>
</dbReference>
<reference evidence="1 2" key="1">
    <citation type="submission" date="2019-06" db="EMBL/GenBank/DDBJ databases">
        <title>Sequencing the genomes of 1000 actinobacteria strains.</title>
        <authorList>
            <person name="Klenk H.-P."/>
        </authorList>
    </citation>
    <scope>NUCLEOTIDE SEQUENCE [LARGE SCALE GENOMIC DNA]</scope>
    <source>
        <strain evidence="1 2">DSM 18082</strain>
    </source>
</reference>
<dbReference type="AlphaFoldDB" id="A0A542ZF60"/>
<sequence length="499" mass="54341">METFLPTLLGRTRVPSTAETITALVHSPELYALGDLLPERCAVGRPREHPGWSVLLYGALARHYRSGARAHAELHSPQVWSHVQTQAAHAARTLGVAAPSALAPPTWSTWVTARNRHLSTDDGLGRVAEVHLQEASALAHGLGLCLTTGGGSWSHPAKTRTAYGDGTLVTPMYRPPDALRQTLPDGSVQVFYPDPITGELLETPTRRYDPDAAEHHGKGGPAHATNYVAWHVRGSSYYQRVILTIGRVESPGREAETAVTLLGDIRRVLGDGLQAVVYDGAFRGVHIDHVMRHHGYVVISKPGTMTADELAPAAVRLPGGRAARSFPLGTWEHDTILGPCLHVLAAVNGAVSEIGLDESGDPVLLAQLARRQVKRPRRADGRFHFSVGYEVPCTADPFWVWVSPHADRADQDASRAEHVRVIAATDPDGQRIVGLRSDAESHHYLFKRTLLIGRAMSLGWRRGLLDQYCFALLNNALVHHRAGLAEPQYPHPWSALEPG</sequence>
<proteinExistence type="predicted"/>
<dbReference type="RefSeq" id="WP_141787043.1">
    <property type="nucleotide sequence ID" value="NZ_BAAAKX010000003.1"/>
</dbReference>
<gene>
    <name evidence="1" type="ORF">FB474_0307</name>
</gene>
<keyword evidence="2" id="KW-1185">Reference proteome</keyword>
<comment type="caution">
    <text evidence="1">The sequence shown here is derived from an EMBL/GenBank/DDBJ whole genome shotgun (WGS) entry which is preliminary data.</text>
</comment>
<evidence type="ECO:0000313" key="1">
    <source>
        <dbReference type="EMBL" id="TQL58964.1"/>
    </source>
</evidence>
<dbReference type="OrthoDB" id="3943503at2"/>
<name>A0A542ZF60_9MICO</name>